<evidence type="ECO:0000313" key="3">
    <source>
        <dbReference type="Proteomes" id="UP000823388"/>
    </source>
</evidence>
<dbReference type="AlphaFoldDB" id="A0A8T0MKT2"/>
<dbReference type="Proteomes" id="UP000823388">
    <property type="component" value="Chromosome 9N"/>
</dbReference>
<dbReference type="EMBL" id="CM029054">
    <property type="protein sequence ID" value="KAG2535426.1"/>
    <property type="molecule type" value="Genomic_DNA"/>
</dbReference>
<gene>
    <name evidence="2" type="ORF">PVAP13_9NG113600</name>
</gene>
<dbReference type="Pfam" id="PF12796">
    <property type="entry name" value="Ank_2"/>
    <property type="match status" value="1"/>
</dbReference>
<feature type="compositionally biased region" description="Basic residues" evidence="1">
    <location>
        <begin position="117"/>
        <end position="127"/>
    </location>
</feature>
<dbReference type="InterPro" id="IPR002110">
    <property type="entry name" value="Ankyrin_rpt"/>
</dbReference>
<comment type="caution">
    <text evidence="2">The sequence shown here is derived from an EMBL/GenBank/DDBJ whole genome shotgun (WGS) entry which is preliminary data.</text>
</comment>
<dbReference type="PANTHER" id="PTHR24121:SF23">
    <property type="entry name" value="NO MECHANORECEPTOR POTENTIAL C, ISOFORM H"/>
    <property type="match status" value="1"/>
</dbReference>
<feature type="region of interest" description="Disordered" evidence="1">
    <location>
        <begin position="234"/>
        <end position="300"/>
    </location>
</feature>
<organism evidence="2 3">
    <name type="scientific">Panicum virgatum</name>
    <name type="common">Blackwell switchgrass</name>
    <dbReference type="NCBI Taxonomy" id="38727"/>
    <lineage>
        <taxon>Eukaryota</taxon>
        <taxon>Viridiplantae</taxon>
        <taxon>Streptophyta</taxon>
        <taxon>Embryophyta</taxon>
        <taxon>Tracheophyta</taxon>
        <taxon>Spermatophyta</taxon>
        <taxon>Magnoliopsida</taxon>
        <taxon>Liliopsida</taxon>
        <taxon>Poales</taxon>
        <taxon>Poaceae</taxon>
        <taxon>PACMAD clade</taxon>
        <taxon>Panicoideae</taxon>
        <taxon>Panicodae</taxon>
        <taxon>Paniceae</taxon>
        <taxon>Panicinae</taxon>
        <taxon>Panicum</taxon>
        <taxon>Panicum sect. Hiantes</taxon>
    </lineage>
</organism>
<name>A0A8T0MKT2_PANVG</name>
<feature type="region of interest" description="Disordered" evidence="1">
    <location>
        <begin position="82"/>
        <end position="164"/>
    </location>
</feature>
<protein>
    <submittedName>
        <fullName evidence="2">Uncharacterized protein</fullName>
    </submittedName>
</protein>
<dbReference type="InterPro" id="IPR036770">
    <property type="entry name" value="Ankyrin_rpt-contain_sf"/>
</dbReference>
<dbReference type="Gene3D" id="1.25.40.20">
    <property type="entry name" value="Ankyrin repeat-containing domain"/>
    <property type="match status" value="2"/>
</dbReference>
<evidence type="ECO:0000313" key="2">
    <source>
        <dbReference type="EMBL" id="KAG2535426.1"/>
    </source>
</evidence>
<evidence type="ECO:0000256" key="1">
    <source>
        <dbReference type="SAM" id="MobiDB-lite"/>
    </source>
</evidence>
<feature type="compositionally biased region" description="Low complexity" evidence="1">
    <location>
        <begin position="284"/>
        <end position="300"/>
    </location>
</feature>
<dbReference type="SUPFAM" id="SSF48403">
    <property type="entry name" value="Ankyrin repeat"/>
    <property type="match status" value="1"/>
</dbReference>
<proteinExistence type="predicted"/>
<dbReference type="SMART" id="SM00248">
    <property type="entry name" value="ANK"/>
    <property type="match status" value="3"/>
</dbReference>
<reference evidence="2" key="1">
    <citation type="submission" date="2020-05" db="EMBL/GenBank/DDBJ databases">
        <title>WGS assembly of Panicum virgatum.</title>
        <authorList>
            <person name="Lovell J.T."/>
            <person name="Jenkins J."/>
            <person name="Shu S."/>
            <person name="Juenger T.E."/>
            <person name="Schmutz J."/>
        </authorList>
    </citation>
    <scope>NUCLEOTIDE SEQUENCE</scope>
    <source>
        <strain evidence="2">AP13</strain>
    </source>
</reference>
<accession>A0A8T0MKT2</accession>
<keyword evidence="3" id="KW-1185">Reference proteome</keyword>
<dbReference type="PANTHER" id="PTHR24121">
    <property type="entry name" value="NO MECHANORECEPTOR POTENTIAL C, ISOFORM D-RELATED"/>
    <property type="match status" value="1"/>
</dbReference>
<sequence>MDPALYKAATLGKVASLRKLVDPEDSSALSSTTPQLNTALHLAALHGQATFAGEVLDRNQELLVARNDDGDTPMHLAAKAGKLEAAEQPSDHGQQGRQHCAARGGAEPEGPRGGGPARRRPQPRLRPQRADGVAAAHGRPRGPRPGRPQDIRLHLGAGPSAARPCTRPCSAVTPIVGIMLEKHIWLLDLTDSDGNNALHSQVVELLLNKQAQLAYKPNRERERQSPLHVAAHYGSTAAIKALPRRGRDGGQPRPQRLPRLRRQRQDERAQVPAPPCTPRGAACSTVSTTTATRLSTSPPR</sequence>